<evidence type="ECO:0000313" key="3">
    <source>
        <dbReference type="Proteomes" id="UP000001873"/>
    </source>
</evidence>
<dbReference type="HOGENOM" id="CLU_3189394_0_0_9"/>
<sequence>MALPFYCQIVQALNSPITREKLDDFQAFFSIRLMAILLIVIVQIRW</sequence>
<dbReference type="AlphaFoldDB" id="B4U1E9"/>
<keyword evidence="1" id="KW-1133">Transmembrane helix</keyword>
<keyword evidence="1" id="KW-0472">Membrane</keyword>
<gene>
    <name evidence="2" type="ordered locus">Sez_0444</name>
</gene>
<evidence type="ECO:0000313" key="2">
    <source>
        <dbReference type="EMBL" id="ACG61816.1"/>
    </source>
</evidence>
<name>B4U1E9_STREM</name>
<reference evidence="2 3" key="1">
    <citation type="journal article" date="2008" name="PLoS ONE">
        <title>Genome sequence of a lancefield group C Streptococcus zooepidemicus strain causing epidemic nephritis: new information about an old disease.</title>
        <authorList>
            <person name="Beres S.B."/>
            <person name="Sesso R."/>
            <person name="Pinto S.W.L."/>
            <person name="Hoe N.P."/>
            <person name="Porcella S.F."/>
            <person name="Deleo F.R."/>
            <person name="Musser J.M."/>
        </authorList>
    </citation>
    <scope>NUCLEOTIDE SEQUENCE [LARGE SCALE GENOMIC DNA]</scope>
    <source>
        <strain evidence="2 3">MGCS10565</strain>
    </source>
</reference>
<dbReference type="Proteomes" id="UP000001873">
    <property type="component" value="Chromosome"/>
</dbReference>
<dbReference type="EMBL" id="CP001129">
    <property type="protein sequence ID" value="ACG61816.1"/>
    <property type="molecule type" value="Genomic_DNA"/>
</dbReference>
<proteinExistence type="predicted"/>
<protein>
    <submittedName>
        <fullName evidence="2">Uncharacterized protein</fullName>
    </submittedName>
</protein>
<dbReference type="KEGG" id="sez:Sez_0444"/>
<evidence type="ECO:0000256" key="1">
    <source>
        <dbReference type="SAM" id="Phobius"/>
    </source>
</evidence>
<keyword evidence="1" id="KW-0812">Transmembrane</keyword>
<feature type="transmembrane region" description="Helical" evidence="1">
    <location>
        <begin position="25"/>
        <end position="44"/>
    </location>
</feature>
<organism evidence="2 3">
    <name type="scientific">Streptococcus equi subsp. zooepidemicus (strain MGCS10565)</name>
    <dbReference type="NCBI Taxonomy" id="552526"/>
    <lineage>
        <taxon>Bacteria</taxon>
        <taxon>Bacillati</taxon>
        <taxon>Bacillota</taxon>
        <taxon>Bacilli</taxon>
        <taxon>Lactobacillales</taxon>
        <taxon>Streptococcaceae</taxon>
        <taxon>Streptococcus</taxon>
    </lineage>
</organism>
<accession>B4U1E9</accession>